<dbReference type="AlphaFoldDB" id="A0A934VX90"/>
<feature type="transmembrane region" description="Helical" evidence="5">
    <location>
        <begin position="309"/>
        <end position="327"/>
    </location>
</feature>
<dbReference type="EMBL" id="JAENIJ010000023">
    <property type="protein sequence ID" value="MBK1883583.1"/>
    <property type="molecule type" value="Genomic_DNA"/>
</dbReference>
<dbReference type="InterPro" id="IPR050768">
    <property type="entry name" value="UPF0353/GerABKA_families"/>
</dbReference>
<dbReference type="InterPro" id="IPR036465">
    <property type="entry name" value="vWFA_dom_sf"/>
</dbReference>
<keyword evidence="3 5" id="KW-1133">Transmembrane helix</keyword>
<comment type="caution">
    <text evidence="7">The sequence shown here is derived from an EMBL/GenBank/DDBJ whole genome shotgun (WGS) entry which is preliminary data.</text>
</comment>
<evidence type="ECO:0000256" key="5">
    <source>
        <dbReference type="SAM" id="Phobius"/>
    </source>
</evidence>
<feature type="transmembrane region" description="Helical" evidence="5">
    <location>
        <begin position="55"/>
        <end position="75"/>
    </location>
</feature>
<organism evidence="7 8">
    <name type="scientific">Luteolibacter pohnpeiensis</name>
    <dbReference type="NCBI Taxonomy" id="454153"/>
    <lineage>
        <taxon>Bacteria</taxon>
        <taxon>Pseudomonadati</taxon>
        <taxon>Verrucomicrobiota</taxon>
        <taxon>Verrucomicrobiia</taxon>
        <taxon>Verrucomicrobiales</taxon>
        <taxon>Verrucomicrobiaceae</taxon>
        <taxon>Luteolibacter</taxon>
    </lineage>
</organism>
<evidence type="ECO:0000313" key="8">
    <source>
        <dbReference type="Proteomes" id="UP000603141"/>
    </source>
</evidence>
<dbReference type="Pfam" id="PF00092">
    <property type="entry name" value="VWA"/>
    <property type="match status" value="1"/>
</dbReference>
<name>A0A934VX90_9BACT</name>
<evidence type="ECO:0000256" key="1">
    <source>
        <dbReference type="ARBA" id="ARBA00022475"/>
    </source>
</evidence>
<dbReference type="PANTHER" id="PTHR22550">
    <property type="entry name" value="SPORE GERMINATION PROTEIN"/>
    <property type="match status" value="1"/>
</dbReference>
<evidence type="ECO:0000313" key="7">
    <source>
        <dbReference type="EMBL" id="MBK1883583.1"/>
    </source>
</evidence>
<evidence type="ECO:0000256" key="2">
    <source>
        <dbReference type="ARBA" id="ARBA00022692"/>
    </source>
</evidence>
<reference evidence="7" key="1">
    <citation type="submission" date="2021-01" db="EMBL/GenBank/DDBJ databases">
        <title>Modified the classification status of verrucomicrobia.</title>
        <authorList>
            <person name="Feng X."/>
        </authorList>
    </citation>
    <scope>NUCLEOTIDE SEQUENCE</scope>
    <source>
        <strain evidence="7">KCTC 22041</strain>
    </source>
</reference>
<keyword evidence="8" id="KW-1185">Reference proteome</keyword>
<dbReference type="Proteomes" id="UP000603141">
    <property type="component" value="Unassembled WGS sequence"/>
</dbReference>
<evidence type="ECO:0000256" key="3">
    <source>
        <dbReference type="ARBA" id="ARBA00022989"/>
    </source>
</evidence>
<proteinExistence type="predicted"/>
<accession>A0A934VX90</accession>
<dbReference type="Pfam" id="PF07584">
    <property type="entry name" value="BatA"/>
    <property type="match status" value="1"/>
</dbReference>
<evidence type="ECO:0000259" key="6">
    <source>
        <dbReference type="PROSITE" id="PS50234"/>
    </source>
</evidence>
<keyword evidence="2 5" id="KW-0812">Transmembrane</keyword>
<gene>
    <name evidence="7" type="ORF">JIN85_14260</name>
</gene>
<dbReference type="SMART" id="SM00327">
    <property type="entry name" value="VWA"/>
    <property type="match status" value="1"/>
</dbReference>
<keyword evidence="1" id="KW-1003">Cell membrane</keyword>
<dbReference type="InterPro" id="IPR024163">
    <property type="entry name" value="Aerotolerance_reg_N"/>
</dbReference>
<protein>
    <submittedName>
        <fullName evidence="7">VWA domain-containing protein</fullName>
    </submittedName>
</protein>
<dbReference type="CDD" id="cd01467">
    <property type="entry name" value="vWA_BatA_type"/>
    <property type="match status" value="1"/>
</dbReference>
<feature type="domain" description="VWFA" evidence="6">
    <location>
        <begin position="92"/>
        <end position="290"/>
    </location>
</feature>
<dbReference type="InterPro" id="IPR033881">
    <property type="entry name" value="vWA_BatA_type"/>
</dbReference>
<dbReference type="Gene3D" id="3.40.50.410">
    <property type="entry name" value="von Willebrand factor, type A domain"/>
    <property type="match status" value="1"/>
</dbReference>
<evidence type="ECO:0000256" key="4">
    <source>
        <dbReference type="ARBA" id="ARBA00023136"/>
    </source>
</evidence>
<dbReference type="PROSITE" id="PS50234">
    <property type="entry name" value="VWFA"/>
    <property type="match status" value="1"/>
</dbReference>
<keyword evidence="4 5" id="KW-0472">Membrane</keyword>
<sequence length="336" mass="36548">MMEGSFQFANPAFLWLLVALPVMAILRGRSGRVVALRLPSISDAKGGGGHPKSRAGGLLMALAYLGMALIIVALARPQLGRGNTEVETSGIDIVLAVDVSGSMEAMDFNIDGQPVDRLTVVKKVVEQFVGDRPGDRISMIAFAGRPYLVSPLTLDHEWLKKRLSEVQIGRVEDGTAIGSAIASSVNHLRDSDAKSRIVILLTDGVNNTGAANPVTAAEAAKTLGIKIYTIGAGTMGEAPIPVKDQFGRQRMAMTKVEIDEDSLRKIASTTGGQYFRATDTDSLVKIYNEINQLETTKRTIKKYEDYKELMLFALIPGLFFVMLERILSETRFRHLP</sequence>
<dbReference type="SUPFAM" id="SSF53300">
    <property type="entry name" value="vWA-like"/>
    <property type="match status" value="1"/>
</dbReference>
<dbReference type="PANTHER" id="PTHR22550:SF5">
    <property type="entry name" value="LEUCINE ZIPPER PROTEIN 4"/>
    <property type="match status" value="1"/>
</dbReference>
<dbReference type="InterPro" id="IPR002035">
    <property type="entry name" value="VWF_A"/>
</dbReference>